<dbReference type="InterPro" id="IPR003661">
    <property type="entry name" value="HisK_dim/P_dom"/>
</dbReference>
<dbReference type="PANTHER" id="PTHR43711:SF26">
    <property type="entry name" value="SENSOR HISTIDINE KINASE RCSC"/>
    <property type="match status" value="1"/>
</dbReference>
<dbReference type="Pfam" id="PF00512">
    <property type="entry name" value="HisKA"/>
    <property type="match status" value="1"/>
</dbReference>
<evidence type="ECO:0000256" key="6">
    <source>
        <dbReference type="ARBA" id="ARBA00022777"/>
    </source>
</evidence>
<gene>
    <name evidence="10" type="primary">todS_3</name>
    <name evidence="10" type="ORF">CLLI_17170</name>
</gene>
<dbReference type="InterPro" id="IPR036097">
    <property type="entry name" value="HisK_dim/P_sf"/>
</dbReference>
<dbReference type="InterPro" id="IPR003594">
    <property type="entry name" value="HATPase_dom"/>
</dbReference>
<dbReference type="Pfam" id="PF02518">
    <property type="entry name" value="HATPase_c"/>
    <property type="match status" value="1"/>
</dbReference>
<comment type="catalytic activity">
    <reaction evidence="1">
        <text>ATP + protein L-histidine = ADP + protein N-phospho-L-histidine.</text>
        <dbReference type="EC" id="2.7.13.3"/>
    </reaction>
</comment>
<keyword evidence="8" id="KW-0902">Two-component regulatory system</keyword>
<dbReference type="OrthoDB" id="9813394at2"/>
<dbReference type="RefSeq" id="WP_106063807.1">
    <property type="nucleotide sequence ID" value="NZ_PVXO01000047.1"/>
</dbReference>
<comment type="caution">
    <text evidence="10">The sequence shown here is derived from an EMBL/GenBank/DDBJ whole genome shotgun (WGS) entry which is preliminary data.</text>
</comment>
<evidence type="ECO:0000313" key="10">
    <source>
        <dbReference type="EMBL" id="PRR78290.1"/>
    </source>
</evidence>
<dbReference type="EMBL" id="PVXO01000047">
    <property type="protein sequence ID" value="PRR78290.1"/>
    <property type="molecule type" value="Genomic_DNA"/>
</dbReference>
<evidence type="ECO:0000256" key="2">
    <source>
        <dbReference type="ARBA" id="ARBA00012438"/>
    </source>
</evidence>
<dbReference type="SUPFAM" id="SSF47384">
    <property type="entry name" value="Homodimeric domain of signal transducing histidine kinase"/>
    <property type="match status" value="1"/>
</dbReference>
<dbReference type="AlphaFoldDB" id="A0A2T0B314"/>
<evidence type="ECO:0000256" key="8">
    <source>
        <dbReference type="ARBA" id="ARBA00023012"/>
    </source>
</evidence>
<dbReference type="InterPro" id="IPR004358">
    <property type="entry name" value="Sig_transdc_His_kin-like_C"/>
</dbReference>
<dbReference type="InterPro" id="IPR036890">
    <property type="entry name" value="HATPase_C_sf"/>
</dbReference>
<dbReference type="FunFam" id="3.30.565.10:FF:000037">
    <property type="entry name" value="Hybrid sensor histidine kinase/response regulator"/>
    <property type="match status" value="1"/>
</dbReference>
<dbReference type="CDD" id="cd16922">
    <property type="entry name" value="HATPase_EvgS-ArcB-TorS-like"/>
    <property type="match status" value="1"/>
</dbReference>
<keyword evidence="3" id="KW-0597">Phosphoprotein</keyword>
<dbReference type="PRINTS" id="PR00344">
    <property type="entry name" value="BCTRLSENSOR"/>
</dbReference>
<keyword evidence="6 10" id="KW-0418">Kinase</keyword>
<keyword evidence="5" id="KW-0547">Nucleotide-binding</keyword>
<accession>A0A2T0B314</accession>
<dbReference type="SMART" id="SM00387">
    <property type="entry name" value="HATPase_c"/>
    <property type="match status" value="1"/>
</dbReference>
<protein>
    <recommendedName>
        <fullName evidence="2">histidine kinase</fullName>
        <ecNumber evidence="2">2.7.13.3</ecNumber>
    </recommendedName>
</protein>
<evidence type="ECO:0000256" key="5">
    <source>
        <dbReference type="ARBA" id="ARBA00022741"/>
    </source>
</evidence>
<dbReference type="PANTHER" id="PTHR43711">
    <property type="entry name" value="TWO-COMPONENT HISTIDINE KINASE"/>
    <property type="match status" value="1"/>
</dbReference>
<dbReference type="GO" id="GO:0000155">
    <property type="term" value="F:phosphorelay sensor kinase activity"/>
    <property type="evidence" value="ECO:0007669"/>
    <property type="project" value="InterPro"/>
</dbReference>
<sequence length="291" mass="32781">MRDKRSLNNTEINEAYKNLLNIKDEDCKGKTDEELLQIKGLLDKAKEYDKVKTEFFANVSHELRAPLNVMLSSLQLIQLYIDNGSIVDKGGVGLSKRIEVLKQNSLKLLKLISNLIDITKIDTGFYEADLKNCNIVSLVEETTLSVAEYMESKGINLIFDTDVEEKTMACDPEKIDRIMLNLLSNAAKFTPSGGRVDVRLFDHGNELIISVKDTGIGIPKEKQKFIFERFRQANRDFNKNCEGSGIGLSLVKSLVEMHKGSIKVISEYGKGSEFIISLPVRIINEEDTKKN</sequence>
<name>A0A2T0B314_9CLOT</name>
<dbReference type="SUPFAM" id="SSF55874">
    <property type="entry name" value="ATPase domain of HSP90 chaperone/DNA topoisomerase II/histidine kinase"/>
    <property type="match status" value="1"/>
</dbReference>
<organism evidence="10 11">
    <name type="scientific">Clostridium liquoris</name>
    <dbReference type="NCBI Taxonomy" id="1289519"/>
    <lineage>
        <taxon>Bacteria</taxon>
        <taxon>Bacillati</taxon>
        <taxon>Bacillota</taxon>
        <taxon>Clostridia</taxon>
        <taxon>Eubacteriales</taxon>
        <taxon>Clostridiaceae</taxon>
        <taxon>Clostridium</taxon>
    </lineage>
</organism>
<keyword evidence="11" id="KW-1185">Reference proteome</keyword>
<dbReference type="EC" id="2.7.13.3" evidence="2"/>
<evidence type="ECO:0000313" key="11">
    <source>
        <dbReference type="Proteomes" id="UP000239706"/>
    </source>
</evidence>
<evidence type="ECO:0000256" key="7">
    <source>
        <dbReference type="ARBA" id="ARBA00022840"/>
    </source>
</evidence>
<feature type="domain" description="Histidine kinase" evidence="9">
    <location>
        <begin position="58"/>
        <end position="282"/>
    </location>
</feature>
<dbReference type="PROSITE" id="PS50109">
    <property type="entry name" value="HIS_KIN"/>
    <property type="match status" value="1"/>
</dbReference>
<keyword evidence="7" id="KW-0067">ATP-binding</keyword>
<reference evidence="10 11" key="1">
    <citation type="submission" date="2018-03" db="EMBL/GenBank/DDBJ databases">
        <title>Genome sequence of Clostridium liquoris DSM 100320.</title>
        <authorList>
            <person name="Poehlein A."/>
            <person name="Daniel R."/>
        </authorList>
    </citation>
    <scope>NUCLEOTIDE SEQUENCE [LARGE SCALE GENOMIC DNA]</scope>
    <source>
        <strain evidence="10 11">DSM 100320</strain>
    </source>
</reference>
<dbReference type="Gene3D" id="1.10.287.130">
    <property type="match status" value="1"/>
</dbReference>
<evidence type="ECO:0000259" key="9">
    <source>
        <dbReference type="PROSITE" id="PS50109"/>
    </source>
</evidence>
<keyword evidence="4 10" id="KW-0808">Transferase</keyword>
<dbReference type="CDD" id="cd00082">
    <property type="entry name" value="HisKA"/>
    <property type="match status" value="1"/>
</dbReference>
<dbReference type="InterPro" id="IPR005467">
    <property type="entry name" value="His_kinase_dom"/>
</dbReference>
<evidence type="ECO:0000256" key="3">
    <source>
        <dbReference type="ARBA" id="ARBA00022553"/>
    </source>
</evidence>
<evidence type="ECO:0000256" key="1">
    <source>
        <dbReference type="ARBA" id="ARBA00000085"/>
    </source>
</evidence>
<dbReference type="GO" id="GO:0005524">
    <property type="term" value="F:ATP binding"/>
    <property type="evidence" value="ECO:0007669"/>
    <property type="project" value="UniProtKB-KW"/>
</dbReference>
<dbReference type="Gene3D" id="3.30.565.10">
    <property type="entry name" value="Histidine kinase-like ATPase, C-terminal domain"/>
    <property type="match status" value="1"/>
</dbReference>
<dbReference type="Proteomes" id="UP000239706">
    <property type="component" value="Unassembled WGS sequence"/>
</dbReference>
<dbReference type="InterPro" id="IPR050736">
    <property type="entry name" value="Sensor_HK_Regulatory"/>
</dbReference>
<evidence type="ECO:0000256" key="4">
    <source>
        <dbReference type="ARBA" id="ARBA00022679"/>
    </source>
</evidence>
<proteinExistence type="predicted"/>
<dbReference type="SMART" id="SM00388">
    <property type="entry name" value="HisKA"/>
    <property type="match status" value="1"/>
</dbReference>